<dbReference type="GO" id="GO:0005886">
    <property type="term" value="C:plasma membrane"/>
    <property type="evidence" value="ECO:0007669"/>
    <property type="project" value="UniProtKB-SubCell"/>
</dbReference>
<sequence>MNVTIRKSNAWREALYGYTFIAPMMLGYIIFLLGPILMAFMMSFTNWSLFESASYVGLANYRQAIMGEELFWSTVKNTLYFSAGLVPLNIMISLSLALLLQKKVKGIGLFRTIVFTPVVTSLVAWGIVWKYIFNTDGGLVNQLLHLFGMTGPAWLYDFQLAMPVVILVSVLKNVGMNMVIFLAALQDVPVMYYEAAKIDGASPWKRFVHVTLPLIAPSLFLTMVITTIGSLKVFGQIYVMTGGGPGDSTKVLVYYIYEQAFKLYQFGYASAVAFLLFGIILLLTVLQWVVRKRWIYHEQ</sequence>
<dbReference type="GO" id="GO:0055085">
    <property type="term" value="P:transmembrane transport"/>
    <property type="evidence" value="ECO:0007669"/>
    <property type="project" value="InterPro"/>
</dbReference>
<keyword evidence="10" id="KW-1185">Reference proteome</keyword>
<keyword evidence="6 7" id="KW-0472">Membrane</keyword>
<evidence type="ECO:0000313" key="9">
    <source>
        <dbReference type="EMBL" id="WNR42872.1"/>
    </source>
</evidence>
<dbReference type="Proteomes" id="UP001304650">
    <property type="component" value="Chromosome"/>
</dbReference>
<evidence type="ECO:0000256" key="1">
    <source>
        <dbReference type="ARBA" id="ARBA00004651"/>
    </source>
</evidence>
<keyword evidence="2 7" id="KW-0813">Transport</keyword>
<dbReference type="PANTHER" id="PTHR30193:SF37">
    <property type="entry name" value="INNER MEMBRANE ABC TRANSPORTER PERMEASE PROTEIN YCJO"/>
    <property type="match status" value="1"/>
</dbReference>
<dbReference type="PANTHER" id="PTHR30193">
    <property type="entry name" value="ABC TRANSPORTER PERMEASE PROTEIN"/>
    <property type="match status" value="1"/>
</dbReference>
<dbReference type="EMBL" id="CP130319">
    <property type="protein sequence ID" value="WNR42872.1"/>
    <property type="molecule type" value="Genomic_DNA"/>
</dbReference>
<dbReference type="InterPro" id="IPR000515">
    <property type="entry name" value="MetI-like"/>
</dbReference>
<evidence type="ECO:0000256" key="2">
    <source>
        <dbReference type="ARBA" id="ARBA00022448"/>
    </source>
</evidence>
<reference evidence="9" key="1">
    <citation type="submission" date="2022-02" db="EMBL/GenBank/DDBJ databases">
        <title>Paenibacillus sp. MBLB1832 Whole Genome Shotgun Sequencing.</title>
        <authorList>
            <person name="Hwang C.Y."/>
            <person name="Cho E.-S."/>
            <person name="Seo M.-J."/>
        </authorList>
    </citation>
    <scope>NUCLEOTIDE SEQUENCE</scope>
    <source>
        <strain evidence="9">MBLB1832</strain>
    </source>
</reference>
<dbReference type="Gene3D" id="1.10.3720.10">
    <property type="entry name" value="MetI-like"/>
    <property type="match status" value="1"/>
</dbReference>
<feature type="transmembrane region" description="Helical" evidence="7">
    <location>
        <begin position="207"/>
        <end position="231"/>
    </location>
</feature>
<proteinExistence type="inferred from homology"/>
<dbReference type="CDD" id="cd06261">
    <property type="entry name" value="TM_PBP2"/>
    <property type="match status" value="1"/>
</dbReference>
<keyword evidence="3" id="KW-1003">Cell membrane</keyword>
<dbReference type="AlphaFoldDB" id="A0AA96LJ87"/>
<gene>
    <name evidence="9" type="ORF">MJB10_17325</name>
</gene>
<dbReference type="RefSeq" id="WP_314796674.1">
    <property type="nucleotide sequence ID" value="NZ_CP130319.1"/>
</dbReference>
<comment type="subcellular location">
    <subcellularLocation>
        <location evidence="1 7">Cell membrane</location>
        <topology evidence="1 7">Multi-pass membrane protein</topology>
    </subcellularLocation>
</comment>
<evidence type="ECO:0000256" key="5">
    <source>
        <dbReference type="ARBA" id="ARBA00022989"/>
    </source>
</evidence>
<dbReference type="Pfam" id="PF00528">
    <property type="entry name" value="BPD_transp_1"/>
    <property type="match status" value="1"/>
</dbReference>
<keyword evidence="5 7" id="KW-1133">Transmembrane helix</keyword>
<feature type="transmembrane region" description="Helical" evidence="7">
    <location>
        <begin position="112"/>
        <end position="133"/>
    </location>
</feature>
<feature type="transmembrane region" description="Helical" evidence="7">
    <location>
        <begin position="15"/>
        <end position="42"/>
    </location>
</feature>
<evidence type="ECO:0000259" key="8">
    <source>
        <dbReference type="PROSITE" id="PS50928"/>
    </source>
</evidence>
<evidence type="ECO:0000313" key="10">
    <source>
        <dbReference type="Proteomes" id="UP001304650"/>
    </source>
</evidence>
<dbReference type="InterPro" id="IPR035906">
    <property type="entry name" value="MetI-like_sf"/>
</dbReference>
<evidence type="ECO:0000256" key="7">
    <source>
        <dbReference type="RuleBase" id="RU363032"/>
    </source>
</evidence>
<dbReference type="InterPro" id="IPR051393">
    <property type="entry name" value="ABC_transporter_permease"/>
</dbReference>
<evidence type="ECO:0000256" key="6">
    <source>
        <dbReference type="ARBA" id="ARBA00023136"/>
    </source>
</evidence>
<name>A0AA96LJ87_9BACL</name>
<feature type="transmembrane region" description="Helical" evidence="7">
    <location>
        <begin position="79"/>
        <end position="100"/>
    </location>
</feature>
<evidence type="ECO:0000256" key="4">
    <source>
        <dbReference type="ARBA" id="ARBA00022692"/>
    </source>
</evidence>
<organism evidence="9 10">
    <name type="scientific">Paenibacillus roseopurpureus</name>
    <dbReference type="NCBI Taxonomy" id="2918901"/>
    <lineage>
        <taxon>Bacteria</taxon>
        <taxon>Bacillati</taxon>
        <taxon>Bacillota</taxon>
        <taxon>Bacilli</taxon>
        <taxon>Bacillales</taxon>
        <taxon>Paenibacillaceae</taxon>
        <taxon>Paenibacillus</taxon>
    </lineage>
</organism>
<protein>
    <submittedName>
        <fullName evidence="9">Sugar ABC transporter permease</fullName>
    </submittedName>
</protein>
<feature type="domain" description="ABC transmembrane type-1" evidence="8">
    <location>
        <begin position="75"/>
        <end position="287"/>
    </location>
</feature>
<dbReference type="KEGG" id="proo:MJB10_17325"/>
<comment type="similarity">
    <text evidence="7">Belongs to the binding-protein-dependent transport system permease family.</text>
</comment>
<accession>A0AA96LJ87</accession>
<feature type="transmembrane region" description="Helical" evidence="7">
    <location>
        <begin position="266"/>
        <end position="290"/>
    </location>
</feature>
<dbReference type="PROSITE" id="PS50928">
    <property type="entry name" value="ABC_TM1"/>
    <property type="match status" value="1"/>
</dbReference>
<dbReference type="SUPFAM" id="SSF161098">
    <property type="entry name" value="MetI-like"/>
    <property type="match status" value="1"/>
</dbReference>
<keyword evidence="4 7" id="KW-0812">Transmembrane</keyword>
<evidence type="ECO:0000256" key="3">
    <source>
        <dbReference type="ARBA" id="ARBA00022475"/>
    </source>
</evidence>